<reference evidence="2 3" key="1">
    <citation type="submission" date="2018-08" db="EMBL/GenBank/DDBJ databases">
        <title>The draft genome of Acinetobacter sichuanensis strain WCHAc060041.</title>
        <authorList>
            <person name="Qin J."/>
            <person name="Feng Y."/>
            <person name="Zong Z."/>
        </authorList>
    </citation>
    <scope>NUCLEOTIDE SEQUENCE [LARGE SCALE GENOMIC DNA]</scope>
    <source>
        <strain evidence="2 3">WCHAc060041</strain>
    </source>
</reference>
<accession>A0A371YVS2</accession>
<dbReference type="Proteomes" id="UP000240957">
    <property type="component" value="Unassembled WGS sequence"/>
</dbReference>
<sequence>MLKSRSIEFHSTVKSLQKQSKELIFKINS</sequence>
<evidence type="ECO:0000259" key="1">
    <source>
        <dbReference type="Pfam" id="PF11416"/>
    </source>
</evidence>
<comment type="caution">
    <text evidence="2">The sequence shown here is derived from an EMBL/GenBank/DDBJ whole genome shotgun (WGS) entry which is preliminary data.</text>
</comment>
<proteinExistence type="predicted"/>
<dbReference type="Pfam" id="PF11416">
    <property type="entry name" value="Syntaxin-5_N"/>
    <property type="match status" value="1"/>
</dbReference>
<evidence type="ECO:0000313" key="3">
    <source>
        <dbReference type="Proteomes" id="UP000240957"/>
    </source>
</evidence>
<dbReference type="EMBL" id="PYIX02000001">
    <property type="protein sequence ID" value="RFC85571.1"/>
    <property type="molecule type" value="Genomic_DNA"/>
</dbReference>
<dbReference type="AlphaFoldDB" id="A0A371YVS2"/>
<gene>
    <name evidence="2" type="ORF">C9E89_001225</name>
</gene>
<organism evidence="2 3">
    <name type="scientific">Acinetobacter sichuanensis</name>
    <dbReference type="NCBI Taxonomy" id="2136183"/>
    <lineage>
        <taxon>Bacteria</taxon>
        <taxon>Pseudomonadati</taxon>
        <taxon>Pseudomonadota</taxon>
        <taxon>Gammaproteobacteria</taxon>
        <taxon>Moraxellales</taxon>
        <taxon>Moraxellaceae</taxon>
        <taxon>Acinetobacter</taxon>
    </lineage>
</organism>
<dbReference type="InterPro" id="IPR021538">
    <property type="entry name" value="Syntaxin-5_N"/>
</dbReference>
<feature type="domain" description="Syntaxin-5 N-terminal Sly1p-binding" evidence="1">
    <location>
        <begin position="8"/>
        <end position="19"/>
    </location>
</feature>
<evidence type="ECO:0000313" key="2">
    <source>
        <dbReference type="EMBL" id="RFC85571.1"/>
    </source>
</evidence>
<name>A0A371YVS2_9GAMM</name>
<protein>
    <recommendedName>
        <fullName evidence="1">Syntaxin-5 N-terminal Sly1p-binding domain-containing protein</fullName>
    </recommendedName>
</protein>